<evidence type="ECO:0000313" key="2">
    <source>
        <dbReference type="EMBL" id="MFC0517047.1"/>
    </source>
</evidence>
<organism evidence="2 3">
    <name type="scientific">Mucilaginibacter angelicae</name>
    <dbReference type="NCBI Taxonomy" id="869718"/>
    <lineage>
        <taxon>Bacteria</taxon>
        <taxon>Pseudomonadati</taxon>
        <taxon>Bacteroidota</taxon>
        <taxon>Sphingobacteriia</taxon>
        <taxon>Sphingobacteriales</taxon>
        <taxon>Sphingobacteriaceae</taxon>
        <taxon>Mucilaginibacter</taxon>
    </lineage>
</organism>
<evidence type="ECO:0008006" key="4">
    <source>
        <dbReference type="Google" id="ProtNLM"/>
    </source>
</evidence>
<keyword evidence="3" id="KW-1185">Reference proteome</keyword>
<dbReference type="RefSeq" id="WP_377024810.1">
    <property type="nucleotide sequence ID" value="NZ_JBHLTS010000070.1"/>
</dbReference>
<feature type="signal peptide" evidence="1">
    <location>
        <begin position="1"/>
        <end position="21"/>
    </location>
</feature>
<comment type="caution">
    <text evidence="2">The sequence shown here is derived from an EMBL/GenBank/DDBJ whole genome shotgun (WGS) entry which is preliminary data.</text>
</comment>
<sequence>MKNYFLLLLVLIFLFSCKSSTKQSSTDTGLTPNKVEKSDILIEKFKPLLQGTWVKKAYIDKIAKTKSPLAAVDEALDITTFSINTIDMKGNSIIVPIGSGNHDGSNLTLSFKEGKRPSSLIIGAGELSVAVDHGDTTITLYYPDDKNQVKATQFIRANSKKVMQIADGMYRMVNKVLIAGIYNIMDTTANATVIFNIDGKVKGFKSFKNYVINIDLNSDAMDNLDEIRFDDDTRNRKSYSFRFDADTLKLYDIKPNADSTLLVLDKLRYKLVRQK</sequence>
<dbReference type="Proteomes" id="UP001589828">
    <property type="component" value="Unassembled WGS sequence"/>
</dbReference>
<reference evidence="2 3" key="1">
    <citation type="submission" date="2024-09" db="EMBL/GenBank/DDBJ databases">
        <authorList>
            <person name="Sun Q."/>
            <person name="Mori K."/>
        </authorList>
    </citation>
    <scope>NUCLEOTIDE SEQUENCE [LARGE SCALE GENOMIC DNA]</scope>
    <source>
        <strain evidence="2 3">NCAIM B.02415</strain>
    </source>
</reference>
<accession>A0ABV6LC36</accession>
<proteinExistence type="predicted"/>
<name>A0ABV6LC36_9SPHI</name>
<feature type="chain" id="PRO_5046751626" description="DUF4292 domain-containing protein" evidence="1">
    <location>
        <begin position="22"/>
        <end position="275"/>
    </location>
</feature>
<dbReference type="PROSITE" id="PS51257">
    <property type="entry name" value="PROKAR_LIPOPROTEIN"/>
    <property type="match status" value="1"/>
</dbReference>
<evidence type="ECO:0000313" key="3">
    <source>
        <dbReference type="Proteomes" id="UP001589828"/>
    </source>
</evidence>
<gene>
    <name evidence="2" type="ORF">ACFFGT_22755</name>
</gene>
<dbReference type="EMBL" id="JBHLTS010000070">
    <property type="protein sequence ID" value="MFC0517047.1"/>
    <property type="molecule type" value="Genomic_DNA"/>
</dbReference>
<keyword evidence="1" id="KW-0732">Signal</keyword>
<protein>
    <recommendedName>
        <fullName evidence="4">DUF4292 domain-containing protein</fullName>
    </recommendedName>
</protein>
<evidence type="ECO:0000256" key="1">
    <source>
        <dbReference type="SAM" id="SignalP"/>
    </source>
</evidence>